<evidence type="ECO:0000313" key="2">
    <source>
        <dbReference type="EMBL" id="KAG1784886.1"/>
    </source>
</evidence>
<feature type="compositionally biased region" description="Low complexity" evidence="1">
    <location>
        <begin position="649"/>
        <end position="661"/>
    </location>
</feature>
<feature type="compositionally biased region" description="Acidic residues" evidence="1">
    <location>
        <begin position="65"/>
        <end position="84"/>
    </location>
</feature>
<proteinExistence type="predicted"/>
<dbReference type="AlphaFoldDB" id="A0A9P7AB99"/>
<name>A0A9P7AB99_9AGAM</name>
<sequence length="784" mass="87367">MARPTIHITPEAKLTAAREKRRRYYANHRELILKRRRELRSPKRDMKESQELLKALSKVLHGSASDEDSESESNNENSESEPDTDINLSDLTQCLFALKVIKDEMLMVTDDPCAFVQGVFTKYVKTLDDSIKGDVSILEKPMAIIEGLLNRIIPIQDQILYFCGITSDEWIMSSGSDAVVLQNLISVKNPCYDKKQTNRVRTEWVTAEQKEYLQGLYNDFLKAQAQGTVSAFWPGVYLTWFEKWPEINSMLPDMSMHAEEQKKLLGEAVDKRRQQIRTWFNYRSQRFATDVRDQLQEALASGSVITKGDRLSTMKKLTREAYEAVNPEVKALCLAKVQEERETKASELLKAKSRARERTNSELATTRTIGSQLPNRALEECTGPIAHFLQAIHEMTGFHWTILGAGPDPRYNGEINAMSYHTGINEYGQNWRQATPDFDDKYIKPYVAFISSLFQHVRKMRAIDYVPITPSSTLGTDTNLVAGESQSSNTGQNLPSNSVLMSSPSHPPPIAHAPISAVENMHQPPADTWYPTQHPDGLISFNNGYDFGTLGDFGMSDFENPSTTGIMNTSVPSSNLPACLDSPSISPISAWKRDMLYTSPPRFRPRLLAENFASLTSLSDIIRRSSPAPFIPPPMFSFPPLPVPPPVPGSSASAPVSSPTPFGNLSSHTVAGNNTVDASANGSGIDTSVGRNVTTSSEPIANSIGQNPKHPRPAESQNERPKKKPLSQMPKDYASLSLEGLSRNYARLKDLVKFPARDPDRDLARLELGRSWERGQNGYKGVDL</sequence>
<feature type="region of interest" description="Disordered" evidence="1">
    <location>
        <begin position="646"/>
        <end position="735"/>
    </location>
</feature>
<dbReference type="RefSeq" id="XP_041152371.1">
    <property type="nucleotide sequence ID" value="XM_041300982.1"/>
</dbReference>
<dbReference type="EMBL" id="JABBWE010000125">
    <property type="protein sequence ID" value="KAG1784886.1"/>
    <property type="molecule type" value="Genomic_DNA"/>
</dbReference>
<protein>
    <submittedName>
        <fullName evidence="2">Uncharacterized protein</fullName>
    </submittedName>
</protein>
<keyword evidence="3" id="KW-1185">Reference proteome</keyword>
<dbReference type="Proteomes" id="UP000719766">
    <property type="component" value="Unassembled WGS sequence"/>
</dbReference>
<reference evidence="2" key="1">
    <citation type="journal article" date="2020" name="New Phytol.">
        <title>Comparative genomics reveals dynamic genome evolution in host specialist ectomycorrhizal fungi.</title>
        <authorList>
            <person name="Lofgren L.A."/>
            <person name="Nguyen N.H."/>
            <person name="Vilgalys R."/>
            <person name="Ruytinx J."/>
            <person name="Liao H.L."/>
            <person name="Branco S."/>
            <person name="Kuo A."/>
            <person name="LaButti K."/>
            <person name="Lipzen A."/>
            <person name="Andreopoulos W."/>
            <person name="Pangilinan J."/>
            <person name="Riley R."/>
            <person name="Hundley H."/>
            <person name="Na H."/>
            <person name="Barry K."/>
            <person name="Grigoriev I.V."/>
            <person name="Stajich J.E."/>
            <person name="Kennedy P.G."/>
        </authorList>
    </citation>
    <scope>NUCLEOTIDE SEQUENCE</scope>
    <source>
        <strain evidence="2">S12</strain>
    </source>
</reference>
<organism evidence="2 3">
    <name type="scientific">Suillus plorans</name>
    <dbReference type="NCBI Taxonomy" id="116603"/>
    <lineage>
        <taxon>Eukaryota</taxon>
        <taxon>Fungi</taxon>
        <taxon>Dikarya</taxon>
        <taxon>Basidiomycota</taxon>
        <taxon>Agaricomycotina</taxon>
        <taxon>Agaricomycetes</taxon>
        <taxon>Agaricomycetidae</taxon>
        <taxon>Boletales</taxon>
        <taxon>Suillineae</taxon>
        <taxon>Suillaceae</taxon>
        <taxon>Suillus</taxon>
    </lineage>
</organism>
<feature type="compositionally biased region" description="Polar residues" evidence="1">
    <location>
        <begin position="663"/>
        <end position="706"/>
    </location>
</feature>
<accession>A0A9P7AB99</accession>
<comment type="caution">
    <text evidence="2">The sequence shown here is derived from an EMBL/GenBank/DDBJ whole genome shotgun (WGS) entry which is preliminary data.</text>
</comment>
<dbReference type="OrthoDB" id="2645260at2759"/>
<evidence type="ECO:0000313" key="3">
    <source>
        <dbReference type="Proteomes" id="UP000719766"/>
    </source>
</evidence>
<dbReference type="GeneID" id="64594746"/>
<feature type="region of interest" description="Disordered" evidence="1">
    <location>
        <begin position="61"/>
        <end position="86"/>
    </location>
</feature>
<evidence type="ECO:0000256" key="1">
    <source>
        <dbReference type="SAM" id="MobiDB-lite"/>
    </source>
</evidence>
<gene>
    <name evidence="2" type="ORF">HD556DRAFT_1314688</name>
</gene>